<proteinExistence type="predicted"/>
<keyword evidence="2" id="KW-1185">Reference proteome</keyword>
<sequence>MDYLDQLTNHRTMTSKDYPIGLALSKRSMLSTNAQLRLKDSNKIHHDNSFSPTLIHVTFHCILYYLNVNQSIYIYIYISPVRLKCPHLAFLSFFLSFRMPICNHDTYKNSASTLQSNF</sequence>
<reference evidence="1 2" key="1">
    <citation type="submission" date="2016-07" db="EMBL/GenBank/DDBJ databases">
        <title>Pervasive Adenine N6-methylation of Active Genes in Fungi.</title>
        <authorList>
            <consortium name="DOE Joint Genome Institute"/>
            <person name="Mondo S.J."/>
            <person name="Dannebaum R.O."/>
            <person name="Kuo R.C."/>
            <person name="Labutti K."/>
            <person name="Haridas S."/>
            <person name="Kuo A."/>
            <person name="Salamov A."/>
            <person name="Ahrendt S.R."/>
            <person name="Lipzen A."/>
            <person name="Sullivan W."/>
            <person name="Andreopoulos W.B."/>
            <person name="Clum A."/>
            <person name="Lindquist E."/>
            <person name="Daum C."/>
            <person name="Ramamoorthy G.K."/>
            <person name="Gryganskyi A."/>
            <person name="Culley D."/>
            <person name="Magnuson J.K."/>
            <person name="James T.Y."/>
            <person name="O'Malley M.A."/>
            <person name="Stajich J.E."/>
            <person name="Spatafora J.W."/>
            <person name="Visel A."/>
            <person name="Grigoriev I.V."/>
        </authorList>
    </citation>
    <scope>NUCLEOTIDE SEQUENCE [LARGE SCALE GENOMIC DNA]</scope>
    <source>
        <strain evidence="1 2">NRRL 3116</strain>
    </source>
</reference>
<dbReference type="AlphaFoldDB" id="A0A1Y2G5A1"/>
<evidence type="ECO:0000313" key="1">
    <source>
        <dbReference type="EMBL" id="ORY94339.1"/>
    </source>
</evidence>
<accession>A0A1Y2G5A1</accession>
<dbReference type="RefSeq" id="XP_021875281.1">
    <property type="nucleotide sequence ID" value="XM_022020135.1"/>
</dbReference>
<dbReference type="EMBL" id="MCFF01000088">
    <property type="protein sequence ID" value="ORY94339.1"/>
    <property type="molecule type" value="Genomic_DNA"/>
</dbReference>
<dbReference type="Proteomes" id="UP000193648">
    <property type="component" value="Unassembled WGS sequence"/>
</dbReference>
<dbReference type="GeneID" id="33561979"/>
<organism evidence="1 2">
    <name type="scientific">Lobosporangium transversale</name>
    <dbReference type="NCBI Taxonomy" id="64571"/>
    <lineage>
        <taxon>Eukaryota</taxon>
        <taxon>Fungi</taxon>
        <taxon>Fungi incertae sedis</taxon>
        <taxon>Mucoromycota</taxon>
        <taxon>Mortierellomycotina</taxon>
        <taxon>Mortierellomycetes</taxon>
        <taxon>Mortierellales</taxon>
        <taxon>Mortierellaceae</taxon>
        <taxon>Lobosporangium</taxon>
    </lineage>
</organism>
<evidence type="ECO:0000313" key="2">
    <source>
        <dbReference type="Proteomes" id="UP000193648"/>
    </source>
</evidence>
<dbReference type="InParanoid" id="A0A1Y2G5A1"/>
<name>A0A1Y2G5A1_9FUNG</name>
<protein>
    <submittedName>
        <fullName evidence="1">Uncharacterized protein</fullName>
    </submittedName>
</protein>
<gene>
    <name evidence="1" type="ORF">BCR41DRAFT_242910</name>
</gene>
<comment type="caution">
    <text evidence="1">The sequence shown here is derived from an EMBL/GenBank/DDBJ whole genome shotgun (WGS) entry which is preliminary data.</text>
</comment>